<evidence type="ECO:0000256" key="2">
    <source>
        <dbReference type="SAM" id="Phobius"/>
    </source>
</evidence>
<feature type="transmembrane region" description="Helical" evidence="2">
    <location>
        <begin position="103"/>
        <end position="122"/>
    </location>
</feature>
<comment type="subcellular location">
    <subcellularLocation>
        <location evidence="1">Membrane</location>
        <topology evidence="1">Multi-pass membrane protein</topology>
    </subcellularLocation>
</comment>
<dbReference type="InterPro" id="IPR050327">
    <property type="entry name" value="Proton-linked_MCT"/>
</dbReference>
<dbReference type="PANTHER" id="PTHR11360">
    <property type="entry name" value="MONOCARBOXYLATE TRANSPORTER"/>
    <property type="match status" value="1"/>
</dbReference>
<feature type="domain" description="Major facilitator superfamily (MFS) profile" evidence="3">
    <location>
        <begin position="108"/>
        <end position="506"/>
    </location>
</feature>
<evidence type="ECO:0000313" key="4">
    <source>
        <dbReference type="EMBL" id="CAD7242374.1"/>
    </source>
</evidence>
<reference evidence="4" key="1">
    <citation type="submission" date="2020-11" db="EMBL/GenBank/DDBJ databases">
        <authorList>
            <person name="Tran Van P."/>
        </authorList>
    </citation>
    <scope>NUCLEOTIDE SEQUENCE</scope>
</reference>
<dbReference type="Pfam" id="PF07690">
    <property type="entry name" value="MFS_1"/>
    <property type="match status" value="1"/>
</dbReference>
<accession>A0A7R9A1A7</accession>
<feature type="transmembrane region" description="Helical" evidence="2">
    <location>
        <begin position="142"/>
        <end position="161"/>
    </location>
</feature>
<sequence>MHSRRNPYWSLKAAPDHIYPTVIHPHIRLASIGNVGTGRLRCLVIEQRTVEDGRLEFDHEASRYYTIKRLPVVFRGTHGSGSGIVFADTKMVRSEACDPPDGGWSWVILSSASIVMLLATSMRSTFGLLFGEFLQDIQADPVFSSLIFNVTQTVWFTACLFVGSMCTVFSHRLVVLVGGSFLFLGMFSTVFVTSATQMFFSYSLFTGIGVSCCVSGSFLILPIYFNRHRGLALGCFNASASIGRVLFPLIIDALLSYYGSRGTFLILSGVAANTLVAAGLLHPIERHCRSDKGCHRLLPREKALKPLLAKEVEKMQKGLRNPLLLLVTLSDSLFWMSFSNFNFLLPIFVQEKGFGRQQAAVLLSVASSVDIVARIGLPVLVDRKLVHPRDGYIAGLVIVAAFAFLLPSLTTSMSWLVALSAIYGIGCGAAVSHYGLLLVHYFGLENLPVASSLTMFFKGIVVLGLGHLIGVLRDSTGQYDASSYLLGGSLVLAAGIWVFEPWITSKNREKSIQSIQAQASTI</sequence>
<evidence type="ECO:0000256" key="1">
    <source>
        <dbReference type="ARBA" id="ARBA00004141"/>
    </source>
</evidence>
<feature type="transmembrane region" description="Helical" evidence="2">
    <location>
        <begin position="263"/>
        <end position="282"/>
    </location>
</feature>
<feature type="transmembrane region" description="Helical" evidence="2">
    <location>
        <begin position="360"/>
        <end position="380"/>
    </location>
</feature>
<dbReference type="AlphaFoldDB" id="A0A7R9A1A7"/>
<feature type="transmembrane region" description="Helical" evidence="2">
    <location>
        <begin position="415"/>
        <end position="443"/>
    </location>
</feature>
<feature type="transmembrane region" description="Helical" evidence="2">
    <location>
        <begin position="455"/>
        <end position="472"/>
    </location>
</feature>
<organism evidence="4">
    <name type="scientific">Darwinula stevensoni</name>
    <dbReference type="NCBI Taxonomy" id="69355"/>
    <lineage>
        <taxon>Eukaryota</taxon>
        <taxon>Metazoa</taxon>
        <taxon>Ecdysozoa</taxon>
        <taxon>Arthropoda</taxon>
        <taxon>Crustacea</taxon>
        <taxon>Oligostraca</taxon>
        <taxon>Ostracoda</taxon>
        <taxon>Podocopa</taxon>
        <taxon>Podocopida</taxon>
        <taxon>Darwinulocopina</taxon>
        <taxon>Darwinuloidea</taxon>
        <taxon>Darwinulidae</taxon>
        <taxon>Darwinula</taxon>
    </lineage>
</organism>
<evidence type="ECO:0000259" key="3">
    <source>
        <dbReference type="PROSITE" id="PS50850"/>
    </source>
</evidence>
<feature type="transmembrane region" description="Helical" evidence="2">
    <location>
        <begin position="231"/>
        <end position="251"/>
    </location>
</feature>
<feature type="transmembrane region" description="Helical" evidence="2">
    <location>
        <begin position="173"/>
        <end position="193"/>
    </location>
</feature>
<proteinExistence type="predicted"/>
<dbReference type="OrthoDB" id="6364417at2759"/>
<dbReference type="Gene3D" id="1.20.1250.20">
    <property type="entry name" value="MFS general substrate transporter like domains"/>
    <property type="match status" value="2"/>
</dbReference>
<protein>
    <recommendedName>
        <fullName evidence="3">Major facilitator superfamily (MFS) profile domain-containing protein</fullName>
    </recommendedName>
</protein>
<keyword evidence="2" id="KW-0472">Membrane</keyword>
<keyword evidence="5" id="KW-1185">Reference proteome</keyword>
<dbReference type="InterPro" id="IPR020846">
    <property type="entry name" value="MFS_dom"/>
</dbReference>
<dbReference type="Proteomes" id="UP000677054">
    <property type="component" value="Unassembled WGS sequence"/>
</dbReference>
<evidence type="ECO:0000313" key="5">
    <source>
        <dbReference type="Proteomes" id="UP000677054"/>
    </source>
</evidence>
<dbReference type="GO" id="GO:0016020">
    <property type="term" value="C:membrane"/>
    <property type="evidence" value="ECO:0007669"/>
    <property type="project" value="UniProtKB-SubCell"/>
</dbReference>
<dbReference type="SUPFAM" id="SSF103473">
    <property type="entry name" value="MFS general substrate transporter"/>
    <property type="match status" value="1"/>
</dbReference>
<feature type="transmembrane region" description="Helical" evidence="2">
    <location>
        <begin position="392"/>
        <end position="409"/>
    </location>
</feature>
<dbReference type="EMBL" id="CAJPEV010000256">
    <property type="protein sequence ID" value="CAG0883069.1"/>
    <property type="molecule type" value="Genomic_DNA"/>
</dbReference>
<keyword evidence="2" id="KW-0812">Transmembrane</keyword>
<feature type="transmembrane region" description="Helical" evidence="2">
    <location>
        <begin position="484"/>
        <end position="503"/>
    </location>
</feature>
<dbReference type="GO" id="GO:0008028">
    <property type="term" value="F:monocarboxylic acid transmembrane transporter activity"/>
    <property type="evidence" value="ECO:0007669"/>
    <property type="project" value="TreeGrafter"/>
</dbReference>
<feature type="transmembrane region" description="Helical" evidence="2">
    <location>
        <begin position="199"/>
        <end position="224"/>
    </location>
</feature>
<dbReference type="PROSITE" id="PS50850">
    <property type="entry name" value="MFS"/>
    <property type="match status" value="1"/>
</dbReference>
<dbReference type="InterPro" id="IPR011701">
    <property type="entry name" value="MFS"/>
</dbReference>
<dbReference type="EMBL" id="LR899773">
    <property type="protein sequence ID" value="CAD7242374.1"/>
    <property type="molecule type" value="Genomic_DNA"/>
</dbReference>
<feature type="transmembrane region" description="Helical" evidence="2">
    <location>
        <begin position="323"/>
        <end position="348"/>
    </location>
</feature>
<dbReference type="PANTHER" id="PTHR11360:SF306">
    <property type="entry name" value="RE01051P"/>
    <property type="match status" value="1"/>
</dbReference>
<name>A0A7R9A1A7_9CRUS</name>
<keyword evidence="2" id="KW-1133">Transmembrane helix</keyword>
<gene>
    <name evidence="4" type="ORF">DSTB1V02_LOCUS2340</name>
</gene>
<dbReference type="InterPro" id="IPR036259">
    <property type="entry name" value="MFS_trans_sf"/>
</dbReference>